<dbReference type="InterPro" id="IPR051055">
    <property type="entry name" value="PIF1_helicase"/>
</dbReference>
<comment type="similarity">
    <text evidence="1">Belongs to the helicase family.</text>
</comment>
<reference evidence="4" key="1">
    <citation type="submission" date="2020-12" db="EMBL/GenBank/DDBJ databases">
        <title>Metabolic potential, ecology and presence of endohyphal bacteria is reflected in genomic diversity of Mucoromycotina.</title>
        <authorList>
            <person name="Muszewska A."/>
            <person name="Okrasinska A."/>
            <person name="Steczkiewicz K."/>
            <person name="Drgas O."/>
            <person name="Orlowska M."/>
            <person name="Perlinska-Lenart U."/>
            <person name="Aleksandrzak-Piekarczyk T."/>
            <person name="Szatraj K."/>
            <person name="Zielenkiewicz U."/>
            <person name="Pilsyk S."/>
            <person name="Malc E."/>
            <person name="Mieczkowski P."/>
            <person name="Kruszewska J.S."/>
            <person name="Biernat P."/>
            <person name="Pawlowska J."/>
        </authorList>
    </citation>
    <scope>NUCLEOTIDE SEQUENCE</scope>
    <source>
        <strain evidence="4">WA0000017839</strain>
    </source>
</reference>
<keyword evidence="1" id="KW-0378">Hydrolase</keyword>
<dbReference type="InterPro" id="IPR027417">
    <property type="entry name" value="P-loop_NTPase"/>
</dbReference>
<comment type="caution">
    <text evidence="4">The sequence shown here is derived from an EMBL/GenBank/DDBJ whole genome shotgun (WGS) entry which is preliminary data.</text>
</comment>
<feature type="domain" description="DNA helicase Pif1-like DEAD-box helicase" evidence="2">
    <location>
        <begin position="841"/>
        <end position="955"/>
    </location>
</feature>
<dbReference type="InterPro" id="IPR025476">
    <property type="entry name" value="Helitron_helicase-like"/>
</dbReference>
<dbReference type="EC" id="5.6.2.3" evidence="1"/>
<sequence length="960" mass="111204">MFFSFRVGDRNLSNFSKVQQKQINDFQKFIKKKPNGFCCVCMKILYPEEEKFRFIREPDALPCVDWNLQPKVCPSNDTKYMVCGTHLKTEEEKFIKYTYPGETLPQTKELNYREKSVLSPIKLMSQITRKTTLYNGRIGHYEFKGSVYNTHNFEFAEMAYGGTLSLFFQRGDPATINKIKVTAAYEALQKVNPLIARYSLPKLTYALVNYHVHENSKFIGATDGWRNNALFAKDDTNPQATDVEFKDLIIGEDSVRKYVRIYGIPENCGGVAASTLNGETLASFAKSRIMLKDRRFAMDPSFLFFMLDSIEKKNIASANGFVVSTKGRGNLKKRDIVDSVTKQLNKNIMSTVPPQIRSSYAYKRKNFLDLQCIFENLGSPQLFLTFSCDDKSSDFKGLGDAQNPWEDPILFSLHFKRKWQNIFQKHILKHFADQIGGIQEYSWVMEIQDRGSPHINCVLWTVKNVQELINLNIVHTWFPSGTSFDDPLLHGLEDRLQIHKCNLNYCKRGDPSRKCRFGFPKPYAPETEMDADHLLKVFLLLFYFYFFYILITQIPHHRCTYRRDVGDGMVNNYNPYLLATFRTSMVIQYNDGPQAVRYLAKYLAKDDYEAKVLLKNVQQKNFRYYKKTSFVSEKDHYTTRIVGSVEAAYDVMGWHKHRTSRGIIFLNTDLVTQDTRRIKNDIKDLDENTTEIYMRTHVEIYEKRSGAKDVKFSDFFCFYTRAAGTSNDSDERPEVLPDEIDHVATDFHDSDLPKIVYSGKDEYILKRGKRLFWRTFKQSEMNEPFGTWRDFYEHLVNLEVGGISLSRYVNIQNLDDVADVERGLQVCRDELRVMLSSAKGDQKSLYNQLIREIKINSAAFVSGAAGTGKSYVLRMLERYFRLKGYKVFKLAPTGVAAHNITGLTLHRFFGLTNKSMVPNYQSLDQYVKLYPKLLLLVDEYSMISSKMLDSINKALIMSTQ</sequence>
<feature type="domain" description="Helitron helicase-like" evidence="3">
    <location>
        <begin position="289"/>
        <end position="458"/>
    </location>
</feature>
<keyword evidence="1" id="KW-0233">DNA recombination</keyword>
<dbReference type="PANTHER" id="PTHR47642:SF5">
    <property type="entry name" value="ATP-DEPENDENT DNA HELICASE"/>
    <property type="match status" value="1"/>
</dbReference>
<accession>A0A8H7QEV4</accession>
<comment type="catalytic activity">
    <reaction evidence="1">
        <text>ATP + H2O = ADP + phosphate + H(+)</text>
        <dbReference type="Rhea" id="RHEA:13065"/>
        <dbReference type="ChEBI" id="CHEBI:15377"/>
        <dbReference type="ChEBI" id="CHEBI:15378"/>
        <dbReference type="ChEBI" id="CHEBI:30616"/>
        <dbReference type="ChEBI" id="CHEBI:43474"/>
        <dbReference type="ChEBI" id="CHEBI:456216"/>
        <dbReference type="EC" id="5.6.2.3"/>
    </reaction>
</comment>
<dbReference type="GO" id="GO:0005524">
    <property type="term" value="F:ATP binding"/>
    <property type="evidence" value="ECO:0007669"/>
    <property type="project" value="UniProtKB-KW"/>
</dbReference>
<dbReference type="GO" id="GO:0006310">
    <property type="term" value="P:DNA recombination"/>
    <property type="evidence" value="ECO:0007669"/>
    <property type="project" value="UniProtKB-KW"/>
</dbReference>
<evidence type="ECO:0000313" key="5">
    <source>
        <dbReference type="Proteomes" id="UP000603453"/>
    </source>
</evidence>
<comment type="cofactor">
    <cofactor evidence="1">
        <name>Mg(2+)</name>
        <dbReference type="ChEBI" id="CHEBI:18420"/>
    </cofactor>
</comment>
<organism evidence="4 5">
    <name type="scientific">Mucor saturninus</name>
    <dbReference type="NCBI Taxonomy" id="64648"/>
    <lineage>
        <taxon>Eukaryota</taxon>
        <taxon>Fungi</taxon>
        <taxon>Fungi incertae sedis</taxon>
        <taxon>Mucoromycota</taxon>
        <taxon>Mucoromycotina</taxon>
        <taxon>Mucoromycetes</taxon>
        <taxon>Mucorales</taxon>
        <taxon>Mucorineae</taxon>
        <taxon>Mucoraceae</taxon>
        <taxon>Mucor</taxon>
    </lineage>
</organism>
<dbReference type="Proteomes" id="UP000603453">
    <property type="component" value="Unassembled WGS sequence"/>
</dbReference>
<keyword evidence="1" id="KW-0227">DNA damage</keyword>
<dbReference type="InterPro" id="IPR010285">
    <property type="entry name" value="DNA_helicase_pif1-like_DEAD"/>
</dbReference>
<dbReference type="OrthoDB" id="2269493at2759"/>
<evidence type="ECO:0000256" key="1">
    <source>
        <dbReference type="RuleBase" id="RU363044"/>
    </source>
</evidence>
<dbReference type="SUPFAM" id="SSF52540">
    <property type="entry name" value="P-loop containing nucleoside triphosphate hydrolases"/>
    <property type="match status" value="1"/>
</dbReference>
<proteinExistence type="inferred from homology"/>
<dbReference type="AlphaFoldDB" id="A0A8H7QEV4"/>
<dbReference type="Gene3D" id="3.40.50.300">
    <property type="entry name" value="P-loop containing nucleotide triphosphate hydrolases"/>
    <property type="match status" value="1"/>
</dbReference>
<dbReference type="GO" id="GO:0016787">
    <property type="term" value="F:hydrolase activity"/>
    <property type="evidence" value="ECO:0007669"/>
    <property type="project" value="UniProtKB-KW"/>
</dbReference>
<dbReference type="EMBL" id="JAEPRD010000474">
    <property type="protein sequence ID" value="KAG2191111.1"/>
    <property type="molecule type" value="Genomic_DNA"/>
</dbReference>
<dbReference type="GO" id="GO:0000723">
    <property type="term" value="P:telomere maintenance"/>
    <property type="evidence" value="ECO:0007669"/>
    <property type="project" value="InterPro"/>
</dbReference>
<keyword evidence="1" id="KW-0067">ATP-binding</keyword>
<evidence type="ECO:0000313" key="4">
    <source>
        <dbReference type="EMBL" id="KAG2191111.1"/>
    </source>
</evidence>
<keyword evidence="1" id="KW-0234">DNA repair</keyword>
<evidence type="ECO:0000259" key="2">
    <source>
        <dbReference type="Pfam" id="PF05970"/>
    </source>
</evidence>
<dbReference type="Pfam" id="PF14214">
    <property type="entry name" value="Helitron_like_N"/>
    <property type="match status" value="1"/>
</dbReference>
<name>A0A8H7QEV4_9FUNG</name>
<evidence type="ECO:0000259" key="3">
    <source>
        <dbReference type="Pfam" id="PF14214"/>
    </source>
</evidence>
<keyword evidence="1" id="KW-0547">Nucleotide-binding</keyword>
<keyword evidence="1" id="KW-0347">Helicase</keyword>
<dbReference type="GO" id="GO:0006281">
    <property type="term" value="P:DNA repair"/>
    <property type="evidence" value="ECO:0007669"/>
    <property type="project" value="UniProtKB-KW"/>
</dbReference>
<protein>
    <recommendedName>
        <fullName evidence="1">ATP-dependent DNA helicase</fullName>
        <ecNumber evidence="1">5.6.2.3</ecNumber>
    </recommendedName>
</protein>
<keyword evidence="5" id="KW-1185">Reference proteome</keyword>
<dbReference type="Pfam" id="PF05970">
    <property type="entry name" value="PIF1"/>
    <property type="match status" value="1"/>
</dbReference>
<dbReference type="GO" id="GO:0043139">
    <property type="term" value="F:5'-3' DNA helicase activity"/>
    <property type="evidence" value="ECO:0007669"/>
    <property type="project" value="UniProtKB-EC"/>
</dbReference>
<dbReference type="PANTHER" id="PTHR47642">
    <property type="entry name" value="ATP-DEPENDENT DNA HELICASE"/>
    <property type="match status" value="1"/>
</dbReference>
<gene>
    <name evidence="4" type="ORF">INT47_002252</name>
</gene>